<keyword evidence="8" id="KW-0067">ATP-binding</keyword>
<keyword evidence="5" id="KW-0819">tRNA processing</keyword>
<dbReference type="EMBL" id="VNHU01000003">
    <property type="protein sequence ID" value="TYP75035.1"/>
    <property type="molecule type" value="Genomic_DNA"/>
</dbReference>
<evidence type="ECO:0000313" key="12">
    <source>
        <dbReference type="Proteomes" id="UP000324376"/>
    </source>
</evidence>
<dbReference type="InterPro" id="IPR027417">
    <property type="entry name" value="P-loop_NTPase"/>
</dbReference>
<evidence type="ECO:0000256" key="7">
    <source>
        <dbReference type="ARBA" id="ARBA00022741"/>
    </source>
</evidence>
<evidence type="ECO:0000256" key="2">
    <source>
        <dbReference type="ARBA" id="ARBA00007599"/>
    </source>
</evidence>
<dbReference type="SUPFAM" id="SSF52540">
    <property type="entry name" value="P-loop containing nucleoside triphosphate hydrolases"/>
    <property type="match status" value="1"/>
</dbReference>
<comment type="subcellular location">
    <subcellularLocation>
        <location evidence="1">Cytoplasm</location>
    </subcellularLocation>
</comment>
<dbReference type="PANTHER" id="PTHR33540">
    <property type="entry name" value="TRNA THREONYLCARBAMOYLADENOSINE BIOSYNTHESIS PROTEIN TSAE"/>
    <property type="match status" value="1"/>
</dbReference>
<protein>
    <recommendedName>
        <fullName evidence="3">tRNA threonylcarbamoyladenosine biosynthesis protein TsaE</fullName>
    </recommendedName>
    <alternativeName>
        <fullName evidence="10">t(6)A37 threonylcarbamoyladenosine biosynthesis protein TsaE</fullName>
    </alternativeName>
</protein>
<proteinExistence type="inferred from homology"/>
<evidence type="ECO:0000256" key="8">
    <source>
        <dbReference type="ARBA" id="ARBA00022840"/>
    </source>
</evidence>
<dbReference type="InterPro" id="IPR003442">
    <property type="entry name" value="T6A_TsaE"/>
</dbReference>
<dbReference type="GO" id="GO:0046872">
    <property type="term" value="F:metal ion binding"/>
    <property type="evidence" value="ECO:0007669"/>
    <property type="project" value="UniProtKB-KW"/>
</dbReference>
<evidence type="ECO:0000256" key="4">
    <source>
        <dbReference type="ARBA" id="ARBA00022490"/>
    </source>
</evidence>
<evidence type="ECO:0000256" key="6">
    <source>
        <dbReference type="ARBA" id="ARBA00022723"/>
    </source>
</evidence>
<dbReference type="Proteomes" id="UP000324376">
    <property type="component" value="Unassembled WGS sequence"/>
</dbReference>
<comment type="caution">
    <text evidence="11">The sequence shown here is derived from an EMBL/GenBank/DDBJ whole genome shotgun (WGS) entry which is preliminary data.</text>
</comment>
<organism evidence="11 12">
    <name type="scientific">Aquimarina intermedia</name>
    <dbReference type="NCBI Taxonomy" id="350814"/>
    <lineage>
        <taxon>Bacteria</taxon>
        <taxon>Pseudomonadati</taxon>
        <taxon>Bacteroidota</taxon>
        <taxon>Flavobacteriia</taxon>
        <taxon>Flavobacteriales</taxon>
        <taxon>Flavobacteriaceae</taxon>
        <taxon>Aquimarina</taxon>
    </lineage>
</organism>
<keyword evidence="9" id="KW-0460">Magnesium</keyword>
<dbReference type="GO" id="GO:0005737">
    <property type="term" value="C:cytoplasm"/>
    <property type="evidence" value="ECO:0007669"/>
    <property type="project" value="UniProtKB-SubCell"/>
</dbReference>
<keyword evidence="7" id="KW-0547">Nucleotide-binding</keyword>
<evidence type="ECO:0000313" key="11">
    <source>
        <dbReference type="EMBL" id="TYP75035.1"/>
    </source>
</evidence>
<dbReference type="GO" id="GO:0002949">
    <property type="term" value="P:tRNA threonylcarbamoyladenosine modification"/>
    <property type="evidence" value="ECO:0007669"/>
    <property type="project" value="InterPro"/>
</dbReference>
<keyword evidence="12" id="KW-1185">Reference proteome</keyword>
<comment type="similarity">
    <text evidence="2">Belongs to the TsaE family.</text>
</comment>
<reference evidence="11 12" key="1">
    <citation type="submission" date="2019-07" db="EMBL/GenBank/DDBJ databases">
        <title>Genomic Encyclopedia of Archaeal and Bacterial Type Strains, Phase II (KMG-II): from individual species to whole genera.</title>
        <authorList>
            <person name="Goeker M."/>
        </authorList>
    </citation>
    <scope>NUCLEOTIDE SEQUENCE [LARGE SCALE GENOMIC DNA]</scope>
    <source>
        <strain evidence="11 12">DSM 17527</strain>
    </source>
</reference>
<dbReference type="OrthoDB" id="9815896at2"/>
<sequence length="134" mass="15522">MTFEYTLDTIDEVAHQILNNASSKIFLFDAPMGAGKTTLIKELCKQLGVKDTISSPTYSLVNEYQGTQGKIYHFDLYRLENTNEILDSGLDDYLYEDAFVFIEWPEKMQEFLPNNYHNLRVEIQKNGLRVLKIS</sequence>
<dbReference type="GO" id="GO:0005524">
    <property type="term" value="F:ATP binding"/>
    <property type="evidence" value="ECO:0007669"/>
    <property type="project" value="UniProtKB-KW"/>
</dbReference>
<dbReference type="RefSeq" id="WP_148782038.1">
    <property type="nucleotide sequence ID" value="NZ_VNHU01000003.1"/>
</dbReference>
<dbReference type="Pfam" id="PF02367">
    <property type="entry name" value="TsaE"/>
    <property type="match status" value="1"/>
</dbReference>
<keyword evidence="6" id="KW-0479">Metal-binding</keyword>
<gene>
    <name evidence="11" type="ORF">BD809_10397</name>
</gene>
<dbReference type="PANTHER" id="PTHR33540:SF2">
    <property type="entry name" value="TRNA THREONYLCARBAMOYLADENOSINE BIOSYNTHESIS PROTEIN TSAE"/>
    <property type="match status" value="1"/>
</dbReference>
<evidence type="ECO:0000256" key="1">
    <source>
        <dbReference type="ARBA" id="ARBA00004496"/>
    </source>
</evidence>
<accession>A0A5S5C6J6</accession>
<evidence type="ECO:0000256" key="5">
    <source>
        <dbReference type="ARBA" id="ARBA00022694"/>
    </source>
</evidence>
<dbReference type="NCBIfam" id="TIGR00150">
    <property type="entry name" value="T6A_YjeE"/>
    <property type="match status" value="1"/>
</dbReference>
<evidence type="ECO:0000256" key="9">
    <source>
        <dbReference type="ARBA" id="ARBA00022842"/>
    </source>
</evidence>
<keyword evidence="4" id="KW-0963">Cytoplasm</keyword>
<evidence type="ECO:0000256" key="10">
    <source>
        <dbReference type="ARBA" id="ARBA00032441"/>
    </source>
</evidence>
<name>A0A5S5C6J6_9FLAO</name>
<dbReference type="AlphaFoldDB" id="A0A5S5C6J6"/>
<dbReference type="Gene3D" id="3.40.50.300">
    <property type="entry name" value="P-loop containing nucleotide triphosphate hydrolases"/>
    <property type="match status" value="1"/>
</dbReference>
<evidence type="ECO:0000256" key="3">
    <source>
        <dbReference type="ARBA" id="ARBA00019010"/>
    </source>
</evidence>